<organism evidence="11 12">
    <name type="scientific">Genlisea aurea</name>
    <dbReference type="NCBI Taxonomy" id="192259"/>
    <lineage>
        <taxon>Eukaryota</taxon>
        <taxon>Viridiplantae</taxon>
        <taxon>Streptophyta</taxon>
        <taxon>Embryophyta</taxon>
        <taxon>Tracheophyta</taxon>
        <taxon>Spermatophyta</taxon>
        <taxon>Magnoliopsida</taxon>
        <taxon>eudicotyledons</taxon>
        <taxon>Gunneridae</taxon>
        <taxon>Pentapetalae</taxon>
        <taxon>asterids</taxon>
        <taxon>lamiids</taxon>
        <taxon>Lamiales</taxon>
        <taxon>Lentibulariaceae</taxon>
        <taxon>Genlisea</taxon>
    </lineage>
</organism>
<dbReference type="PANTHER" id="PTHR31839">
    <property type="entry name" value="DEHYDRATION-RESPONSIVE ELEMENT-BINDING PROTEIN 1D"/>
    <property type="match status" value="1"/>
</dbReference>
<keyword evidence="6" id="KW-0804">Transcription</keyword>
<feature type="region of interest" description="Disordered" evidence="9">
    <location>
        <begin position="118"/>
        <end position="145"/>
    </location>
</feature>
<dbReference type="SMART" id="SM00380">
    <property type="entry name" value="AP2"/>
    <property type="match status" value="1"/>
</dbReference>
<keyword evidence="2" id="KW-0611">Plant defense</keyword>
<keyword evidence="3" id="KW-0805">Transcription regulation</keyword>
<dbReference type="GO" id="GO:0005634">
    <property type="term" value="C:nucleus"/>
    <property type="evidence" value="ECO:0007669"/>
    <property type="project" value="UniProtKB-SubCell"/>
</dbReference>
<keyword evidence="4" id="KW-0238">DNA-binding</keyword>
<dbReference type="InterPro" id="IPR001471">
    <property type="entry name" value="AP2/ERF_dom"/>
</dbReference>
<proteinExistence type="inferred from homology"/>
<comment type="similarity">
    <text evidence="8">Belongs to the AP2/ERF transcription factor family. ERF subfamily.</text>
</comment>
<name>S8CI85_9LAMI</name>
<dbReference type="CDD" id="cd00018">
    <property type="entry name" value="AP2"/>
    <property type="match status" value="1"/>
</dbReference>
<sequence length="211" mass="22735">MEPHHVAKDKTDSPRVEIPDANRLSPPAVASPPSGRHPLYRGIRTRSGKWVSEIREPRKTTRIWLGTYTTAEMAAAAYDVATLALKGPDAPLNFPHLASSYPVPATLSAGDIRAAAAAIATSQQPKNPSDGETSDPAAAVPLTNPARSPAIAEEEIFMDEEDIFEMPKLMAEMAEGMLLSPPRINLPADEDESTDAFAGNTILWTYNSDCK</sequence>
<dbReference type="Proteomes" id="UP000015453">
    <property type="component" value="Unassembled WGS sequence"/>
</dbReference>
<evidence type="ECO:0000256" key="2">
    <source>
        <dbReference type="ARBA" id="ARBA00022821"/>
    </source>
</evidence>
<dbReference type="FunFam" id="3.30.730.10:FF:000001">
    <property type="entry name" value="Ethylene-responsive transcription factor 2"/>
    <property type="match status" value="1"/>
</dbReference>
<evidence type="ECO:0000256" key="5">
    <source>
        <dbReference type="ARBA" id="ARBA00023159"/>
    </source>
</evidence>
<evidence type="ECO:0000256" key="8">
    <source>
        <dbReference type="ARBA" id="ARBA00024343"/>
    </source>
</evidence>
<comment type="caution">
    <text evidence="11">The sequence shown here is derived from an EMBL/GenBank/DDBJ whole genome shotgun (WGS) entry which is preliminary data.</text>
</comment>
<dbReference type="EMBL" id="AUSU01003497">
    <property type="protein sequence ID" value="EPS66754.1"/>
    <property type="molecule type" value="Genomic_DNA"/>
</dbReference>
<protein>
    <recommendedName>
        <fullName evidence="10">AP2/ERF domain-containing protein</fullName>
    </recommendedName>
</protein>
<feature type="region of interest" description="Disordered" evidence="9">
    <location>
        <begin position="1"/>
        <end position="41"/>
    </location>
</feature>
<keyword evidence="5" id="KW-0010">Activator</keyword>
<keyword evidence="12" id="KW-1185">Reference proteome</keyword>
<evidence type="ECO:0000256" key="1">
    <source>
        <dbReference type="ARBA" id="ARBA00004123"/>
    </source>
</evidence>
<feature type="compositionally biased region" description="Basic and acidic residues" evidence="9">
    <location>
        <begin position="1"/>
        <end position="20"/>
    </location>
</feature>
<keyword evidence="7" id="KW-0539">Nucleus</keyword>
<reference evidence="11 12" key="1">
    <citation type="journal article" date="2013" name="BMC Genomics">
        <title>The miniature genome of a carnivorous plant Genlisea aurea contains a low number of genes and short non-coding sequences.</title>
        <authorList>
            <person name="Leushkin E.V."/>
            <person name="Sutormin R.A."/>
            <person name="Nabieva E.R."/>
            <person name="Penin A.A."/>
            <person name="Kondrashov A.S."/>
            <person name="Logacheva M.D."/>
        </authorList>
    </citation>
    <scope>NUCLEOTIDE SEQUENCE [LARGE SCALE GENOMIC DNA]</scope>
</reference>
<dbReference type="InterPro" id="IPR045277">
    <property type="entry name" value="DRE1A-I"/>
</dbReference>
<evidence type="ECO:0000256" key="6">
    <source>
        <dbReference type="ARBA" id="ARBA00023163"/>
    </source>
</evidence>
<dbReference type="Pfam" id="PF00847">
    <property type="entry name" value="AP2"/>
    <property type="match status" value="1"/>
</dbReference>
<evidence type="ECO:0000313" key="11">
    <source>
        <dbReference type="EMBL" id="EPS66754.1"/>
    </source>
</evidence>
<dbReference type="PROSITE" id="PS51032">
    <property type="entry name" value="AP2_ERF"/>
    <property type="match status" value="1"/>
</dbReference>
<dbReference type="GO" id="GO:0003677">
    <property type="term" value="F:DNA binding"/>
    <property type="evidence" value="ECO:0007669"/>
    <property type="project" value="UniProtKB-KW"/>
</dbReference>
<feature type="compositionally biased region" description="Polar residues" evidence="9">
    <location>
        <begin position="121"/>
        <end position="131"/>
    </location>
</feature>
<dbReference type="GO" id="GO:0003700">
    <property type="term" value="F:DNA-binding transcription factor activity"/>
    <property type="evidence" value="ECO:0007669"/>
    <property type="project" value="InterPro"/>
</dbReference>
<comment type="subcellular location">
    <subcellularLocation>
        <location evidence="1">Nucleus</location>
    </subcellularLocation>
</comment>
<dbReference type="InterPro" id="IPR016177">
    <property type="entry name" value="DNA-bd_dom_sf"/>
</dbReference>
<feature type="domain" description="AP2/ERF" evidence="10">
    <location>
        <begin position="39"/>
        <end position="95"/>
    </location>
</feature>
<evidence type="ECO:0000313" key="12">
    <source>
        <dbReference type="Proteomes" id="UP000015453"/>
    </source>
</evidence>
<evidence type="ECO:0000256" key="7">
    <source>
        <dbReference type="ARBA" id="ARBA00023242"/>
    </source>
</evidence>
<dbReference type="PANTHER" id="PTHR31839:SF85">
    <property type="entry name" value="AP2_ERF DOMAIN-CONTAINING PROTEIN"/>
    <property type="match status" value="1"/>
</dbReference>
<dbReference type="Gene3D" id="3.30.730.10">
    <property type="entry name" value="AP2/ERF domain"/>
    <property type="match status" value="1"/>
</dbReference>
<gene>
    <name evidence="11" type="ORF">M569_08021</name>
</gene>
<dbReference type="AlphaFoldDB" id="S8CI85"/>
<evidence type="ECO:0000256" key="9">
    <source>
        <dbReference type="SAM" id="MobiDB-lite"/>
    </source>
</evidence>
<evidence type="ECO:0000256" key="4">
    <source>
        <dbReference type="ARBA" id="ARBA00023125"/>
    </source>
</evidence>
<evidence type="ECO:0000256" key="3">
    <source>
        <dbReference type="ARBA" id="ARBA00023015"/>
    </source>
</evidence>
<dbReference type="OrthoDB" id="1932364at2759"/>
<evidence type="ECO:0000259" key="10">
    <source>
        <dbReference type="PROSITE" id="PS51032"/>
    </source>
</evidence>
<dbReference type="GO" id="GO:0006952">
    <property type="term" value="P:defense response"/>
    <property type="evidence" value="ECO:0007669"/>
    <property type="project" value="UniProtKB-KW"/>
</dbReference>
<dbReference type="InterPro" id="IPR036955">
    <property type="entry name" value="AP2/ERF_dom_sf"/>
</dbReference>
<accession>S8CI85</accession>
<dbReference type="SUPFAM" id="SSF54171">
    <property type="entry name" value="DNA-binding domain"/>
    <property type="match status" value="1"/>
</dbReference>